<dbReference type="EMBL" id="JARIHO010000023">
    <property type="protein sequence ID" value="KAJ7343230.1"/>
    <property type="molecule type" value="Genomic_DNA"/>
</dbReference>
<name>A0AAD6ZX26_9AGAR</name>
<evidence type="ECO:0000256" key="1">
    <source>
        <dbReference type="SAM" id="MobiDB-lite"/>
    </source>
</evidence>
<evidence type="ECO:0000313" key="4">
    <source>
        <dbReference type="Proteomes" id="UP001218218"/>
    </source>
</evidence>
<feature type="transmembrane region" description="Helical" evidence="2">
    <location>
        <begin position="76"/>
        <end position="99"/>
    </location>
</feature>
<keyword evidence="2" id="KW-0812">Transmembrane</keyword>
<proteinExistence type="predicted"/>
<reference evidence="3" key="1">
    <citation type="submission" date="2023-03" db="EMBL/GenBank/DDBJ databases">
        <title>Massive genome expansion in bonnet fungi (Mycena s.s.) driven by repeated elements and novel gene families across ecological guilds.</title>
        <authorList>
            <consortium name="Lawrence Berkeley National Laboratory"/>
            <person name="Harder C.B."/>
            <person name="Miyauchi S."/>
            <person name="Viragh M."/>
            <person name="Kuo A."/>
            <person name="Thoen E."/>
            <person name="Andreopoulos B."/>
            <person name="Lu D."/>
            <person name="Skrede I."/>
            <person name="Drula E."/>
            <person name="Henrissat B."/>
            <person name="Morin E."/>
            <person name="Kohler A."/>
            <person name="Barry K."/>
            <person name="LaButti K."/>
            <person name="Morin E."/>
            <person name="Salamov A."/>
            <person name="Lipzen A."/>
            <person name="Mereny Z."/>
            <person name="Hegedus B."/>
            <person name="Baldrian P."/>
            <person name="Stursova M."/>
            <person name="Weitz H."/>
            <person name="Taylor A."/>
            <person name="Grigoriev I.V."/>
            <person name="Nagy L.G."/>
            <person name="Martin F."/>
            <person name="Kauserud H."/>
        </authorList>
    </citation>
    <scope>NUCLEOTIDE SEQUENCE</scope>
    <source>
        <strain evidence="3">CBHHK002</strain>
    </source>
</reference>
<organism evidence="3 4">
    <name type="scientific">Mycena albidolilacea</name>
    <dbReference type="NCBI Taxonomy" id="1033008"/>
    <lineage>
        <taxon>Eukaryota</taxon>
        <taxon>Fungi</taxon>
        <taxon>Dikarya</taxon>
        <taxon>Basidiomycota</taxon>
        <taxon>Agaricomycotina</taxon>
        <taxon>Agaricomycetes</taxon>
        <taxon>Agaricomycetidae</taxon>
        <taxon>Agaricales</taxon>
        <taxon>Marasmiineae</taxon>
        <taxon>Mycenaceae</taxon>
        <taxon>Mycena</taxon>
    </lineage>
</organism>
<comment type="caution">
    <text evidence="3">The sequence shown here is derived from an EMBL/GenBank/DDBJ whole genome shotgun (WGS) entry which is preliminary data.</text>
</comment>
<dbReference type="AlphaFoldDB" id="A0AAD6ZX26"/>
<keyword evidence="2" id="KW-1133">Transmembrane helix</keyword>
<evidence type="ECO:0008006" key="5">
    <source>
        <dbReference type="Google" id="ProtNLM"/>
    </source>
</evidence>
<accession>A0AAD6ZX26</accession>
<feature type="compositionally biased region" description="Low complexity" evidence="1">
    <location>
        <begin position="41"/>
        <end position="60"/>
    </location>
</feature>
<protein>
    <recommendedName>
        <fullName evidence="5">Transmembrane protein</fullName>
    </recommendedName>
</protein>
<dbReference type="Proteomes" id="UP001218218">
    <property type="component" value="Unassembled WGS sequence"/>
</dbReference>
<keyword evidence="4" id="KW-1185">Reference proteome</keyword>
<gene>
    <name evidence="3" type="ORF">DFH08DRAFT_221331</name>
</gene>
<sequence>MALFSLLTRMKRVRALKPFRLVRPLNTSSTLFLASSAVSTASSSSSDTQTSSSSSTSSSTPPNAGPPLVSVKKQNLAGPIAAGAVGGLVLLAALTSLFIHWIYRRRCDSACPVFAREEGMEGTEKPSLVPIQAEQTPVQLFTILPTGETQLSLPPGLIPRGIVVKEGDARFAAAQQHQAEGPQRRPNTVIPPLLDAVWMLSDENMSLNSNDADNERSRGNSFRCFRCLLLSIYHAPSLAIAVFDLRHPRQNHVNSQGEAMIKIPTSQKKKLGIADARHPSF</sequence>
<evidence type="ECO:0000256" key="2">
    <source>
        <dbReference type="SAM" id="Phobius"/>
    </source>
</evidence>
<feature type="region of interest" description="Disordered" evidence="1">
    <location>
        <begin position="41"/>
        <end position="70"/>
    </location>
</feature>
<evidence type="ECO:0000313" key="3">
    <source>
        <dbReference type="EMBL" id="KAJ7343230.1"/>
    </source>
</evidence>
<keyword evidence="2" id="KW-0472">Membrane</keyword>